<gene>
    <name evidence="2" type="ORF">B4U80_01639</name>
</gene>
<dbReference type="GO" id="GO:0016301">
    <property type="term" value="F:kinase activity"/>
    <property type="evidence" value="ECO:0007669"/>
    <property type="project" value="UniProtKB-KW"/>
</dbReference>
<proteinExistence type="predicted"/>
<feature type="region of interest" description="Disordered" evidence="1">
    <location>
        <begin position="85"/>
        <end position="123"/>
    </location>
</feature>
<dbReference type="STRING" id="299467.A0A443SB76"/>
<dbReference type="GO" id="GO:0003677">
    <property type="term" value="F:DNA binding"/>
    <property type="evidence" value="ECO:0007669"/>
    <property type="project" value="InterPro"/>
</dbReference>
<protein>
    <submittedName>
        <fullName evidence="2">Putative serine/threonine-protein kinase yakA-like protein</fullName>
    </submittedName>
</protein>
<feature type="region of interest" description="Disordered" evidence="1">
    <location>
        <begin position="136"/>
        <end position="166"/>
    </location>
</feature>
<name>A0A443SB76_9ACAR</name>
<dbReference type="OrthoDB" id="6151507at2759"/>
<feature type="compositionally biased region" description="Low complexity" evidence="1">
    <location>
        <begin position="86"/>
        <end position="112"/>
    </location>
</feature>
<dbReference type="VEuPathDB" id="VectorBase:LDEU007268"/>
<keyword evidence="2" id="KW-0808">Transferase</keyword>
<dbReference type="GO" id="GO:0007623">
    <property type="term" value="P:circadian rhythm"/>
    <property type="evidence" value="ECO:0007669"/>
    <property type="project" value="TreeGrafter"/>
</dbReference>
<comment type="caution">
    <text evidence="2">The sequence shown here is derived from an EMBL/GenBank/DDBJ whole genome shotgun (WGS) entry which is preliminary data.</text>
</comment>
<keyword evidence="3" id="KW-1185">Reference proteome</keyword>
<evidence type="ECO:0000256" key="1">
    <source>
        <dbReference type="SAM" id="MobiDB-lite"/>
    </source>
</evidence>
<reference evidence="2 3" key="1">
    <citation type="journal article" date="2018" name="Gigascience">
        <title>Genomes of trombidid mites reveal novel predicted allergens and laterally-transferred genes associated with secondary metabolism.</title>
        <authorList>
            <person name="Dong X."/>
            <person name="Chaisiri K."/>
            <person name="Xia D."/>
            <person name="Armstrong S.D."/>
            <person name="Fang Y."/>
            <person name="Donnelly M.J."/>
            <person name="Kadowaki T."/>
            <person name="McGarry J.W."/>
            <person name="Darby A.C."/>
            <person name="Makepeace B.L."/>
        </authorList>
    </citation>
    <scope>NUCLEOTIDE SEQUENCE [LARGE SCALE GENOMIC DNA]</scope>
    <source>
        <strain evidence="2">UoL-UT</strain>
    </source>
</reference>
<dbReference type="Proteomes" id="UP000288716">
    <property type="component" value="Unassembled WGS sequence"/>
</dbReference>
<dbReference type="PANTHER" id="PTHR15284">
    <property type="entry name" value="NUCLEAR FACTOR INTERLEUKIN-3-REGULATED PROTEIN"/>
    <property type="match status" value="1"/>
</dbReference>
<evidence type="ECO:0000313" key="3">
    <source>
        <dbReference type="Proteomes" id="UP000288716"/>
    </source>
</evidence>
<dbReference type="InterPro" id="IPR047229">
    <property type="entry name" value="NFIL3-like"/>
</dbReference>
<organism evidence="2 3">
    <name type="scientific">Leptotrombidium deliense</name>
    <dbReference type="NCBI Taxonomy" id="299467"/>
    <lineage>
        <taxon>Eukaryota</taxon>
        <taxon>Metazoa</taxon>
        <taxon>Ecdysozoa</taxon>
        <taxon>Arthropoda</taxon>
        <taxon>Chelicerata</taxon>
        <taxon>Arachnida</taxon>
        <taxon>Acari</taxon>
        <taxon>Acariformes</taxon>
        <taxon>Trombidiformes</taxon>
        <taxon>Prostigmata</taxon>
        <taxon>Anystina</taxon>
        <taxon>Parasitengona</taxon>
        <taxon>Trombiculoidea</taxon>
        <taxon>Trombiculidae</taxon>
        <taxon>Leptotrombidium</taxon>
    </lineage>
</organism>
<dbReference type="EMBL" id="NCKV01004429">
    <property type="protein sequence ID" value="RWS24772.1"/>
    <property type="molecule type" value="Genomic_DNA"/>
</dbReference>
<sequence>MVLEGRVVELTRENTILKAELHAIKDKFGLSLGQHFIESEGISLAMPDNSSRGRRNKLISTIVNSNYADECVSIVKPRIADHEYPSSMNQNYVSSSSPNSSSSSLSESISPSNGCSTNSPPNILLNISNGNSTNAVSVTSSLPHKLRHKAKPVPIDSDSGSDSSAQVNPDCGTNAFCQQESVERCQLASIDCDLKEENSKLRNELQRLATEVNSLKHYFTNSANKFCKDFADSCHYGDNCRESGDENG</sequence>
<accession>A0A443SB76</accession>
<evidence type="ECO:0000313" key="2">
    <source>
        <dbReference type="EMBL" id="RWS24772.1"/>
    </source>
</evidence>
<feature type="compositionally biased region" description="Polar residues" evidence="1">
    <location>
        <begin position="113"/>
        <end position="123"/>
    </location>
</feature>
<dbReference type="GO" id="GO:0006355">
    <property type="term" value="P:regulation of DNA-templated transcription"/>
    <property type="evidence" value="ECO:0007669"/>
    <property type="project" value="TreeGrafter"/>
</dbReference>
<dbReference type="PANTHER" id="PTHR15284:SF0">
    <property type="entry name" value="GH23983P"/>
    <property type="match status" value="1"/>
</dbReference>
<dbReference type="AlphaFoldDB" id="A0A443SB76"/>
<keyword evidence="2" id="KW-0418">Kinase</keyword>
<dbReference type="GO" id="GO:0005634">
    <property type="term" value="C:nucleus"/>
    <property type="evidence" value="ECO:0007669"/>
    <property type="project" value="TreeGrafter"/>
</dbReference>